<comment type="pathway">
    <text evidence="3 11">Protein modification; protein glycosylation.</text>
</comment>
<dbReference type="Pfam" id="PF02109">
    <property type="entry name" value="DAD"/>
    <property type="match status" value="1"/>
</dbReference>
<evidence type="ECO:0000256" key="2">
    <source>
        <dbReference type="ARBA" id="ARBA00004477"/>
    </source>
</evidence>
<keyword evidence="10 11" id="KW-0472">Membrane</keyword>
<comment type="subunit">
    <text evidence="5 11">Component of the oligosaccharyltransferase (OST) complex.</text>
</comment>
<evidence type="ECO:0000256" key="8">
    <source>
        <dbReference type="ARBA" id="ARBA00022824"/>
    </source>
</evidence>
<comment type="caution">
    <text evidence="12">The sequence shown here is derived from an EMBL/GenBank/DDBJ whole genome shotgun (WGS) entry which is preliminary data.</text>
</comment>
<evidence type="ECO:0000256" key="5">
    <source>
        <dbReference type="ARBA" id="ARBA00011157"/>
    </source>
</evidence>
<evidence type="ECO:0000313" key="13">
    <source>
        <dbReference type="Proteomes" id="UP001190700"/>
    </source>
</evidence>
<gene>
    <name evidence="12" type="ORF">CYMTET_12894</name>
</gene>
<feature type="transmembrane region" description="Helical" evidence="11">
    <location>
        <begin position="91"/>
        <end position="109"/>
    </location>
</feature>
<name>A0AAE0GJK6_9CHLO</name>
<sequence>MDLISEVAATLSKEYEKVPKKLKIIDVFLLFQLLTALVQVCYVGLVGTFPFNSFLAGFISCVGSFVLTVCLRIQCNFENKDFKDIHPERAFAEYTVGILLLHLVVITFVG</sequence>
<evidence type="ECO:0000256" key="11">
    <source>
        <dbReference type="RuleBase" id="RU361136"/>
    </source>
</evidence>
<evidence type="ECO:0000256" key="1">
    <source>
        <dbReference type="ARBA" id="ARBA00002791"/>
    </source>
</evidence>
<comment type="function">
    <text evidence="1 11">Subunit of the oligosaccharyl transferase (OST) complex that catalyzes the initial transfer of a defined glycan (Glc(3)Man(9)GlcNAc(2) in eukaryotes) from the lipid carrier dolichol-pyrophosphate to an asparagine residue within an Asn-X-Ser/Thr consensus motif in nascent polypeptide chains, the first step in protein N-glycosylation. N-glycosylation occurs cotranslationally and the complex associates with the Sec61 complex at the channel-forming translocon complex that mediates protein translocation across the endoplasmic reticulum (ER). All subunits are required for a maximal enzyme activity.</text>
</comment>
<evidence type="ECO:0000256" key="3">
    <source>
        <dbReference type="ARBA" id="ARBA00004922"/>
    </source>
</evidence>
<comment type="similarity">
    <text evidence="4 11">Belongs to the DAD/OST2 family.</text>
</comment>
<evidence type="ECO:0000256" key="4">
    <source>
        <dbReference type="ARBA" id="ARBA00009386"/>
    </source>
</evidence>
<dbReference type="PANTHER" id="PTHR10705:SF0">
    <property type="entry name" value="DOLICHYL-DIPHOSPHOOLIGOSACCHARIDE--PROTEIN GLYCOSYLTRANSFERASE SUBUNIT DAD1"/>
    <property type="match status" value="1"/>
</dbReference>
<dbReference type="GO" id="GO:0006487">
    <property type="term" value="P:protein N-linked glycosylation"/>
    <property type="evidence" value="ECO:0007669"/>
    <property type="project" value="TreeGrafter"/>
</dbReference>
<keyword evidence="7" id="KW-0053">Apoptosis</keyword>
<dbReference type="PANTHER" id="PTHR10705">
    <property type="entry name" value="DOLICHYL-DIPHOSPHOOLIGOSACCHARIDE--PROTEIN GLYCOSYLTRANSFERASE SUBUNIT DAD1"/>
    <property type="match status" value="1"/>
</dbReference>
<accession>A0AAE0GJK6</accession>
<keyword evidence="9 11" id="KW-1133">Transmembrane helix</keyword>
<dbReference type="GO" id="GO:0008250">
    <property type="term" value="C:oligosaccharyltransferase complex"/>
    <property type="evidence" value="ECO:0007669"/>
    <property type="project" value="InterPro"/>
</dbReference>
<keyword evidence="8 11" id="KW-0256">Endoplasmic reticulum</keyword>
<dbReference type="PIRSF" id="PIRSF005588">
    <property type="entry name" value="DAD"/>
    <property type="match status" value="1"/>
</dbReference>
<comment type="subcellular location">
    <subcellularLocation>
        <location evidence="2 11">Endoplasmic reticulum membrane</location>
        <topology evidence="2 11">Multi-pass membrane protein</topology>
    </subcellularLocation>
</comment>
<proteinExistence type="inferred from homology"/>
<evidence type="ECO:0000256" key="6">
    <source>
        <dbReference type="ARBA" id="ARBA00022692"/>
    </source>
</evidence>
<evidence type="ECO:0000256" key="9">
    <source>
        <dbReference type="ARBA" id="ARBA00022989"/>
    </source>
</evidence>
<dbReference type="EMBL" id="LGRX02005067">
    <property type="protein sequence ID" value="KAK3279210.1"/>
    <property type="molecule type" value="Genomic_DNA"/>
</dbReference>
<evidence type="ECO:0000256" key="10">
    <source>
        <dbReference type="ARBA" id="ARBA00023136"/>
    </source>
</evidence>
<evidence type="ECO:0000256" key="7">
    <source>
        <dbReference type="ARBA" id="ARBA00022703"/>
    </source>
</evidence>
<feature type="transmembrane region" description="Helical" evidence="11">
    <location>
        <begin position="51"/>
        <end position="71"/>
    </location>
</feature>
<reference evidence="12 13" key="1">
    <citation type="journal article" date="2015" name="Genome Biol. Evol.">
        <title>Comparative Genomics of a Bacterivorous Green Alga Reveals Evolutionary Causalities and Consequences of Phago-Mixotrophic Mode of Nutrition.</title>
        <authorList>
            <person name="Burns J.A."/>
            <person name="Paasch A."/>
            <person name="Narechania A."/>
            <person name="Kim E."/>
        </authorList>
    </citation>
    <scope>NUCLEOTIDE SEQUENCE [LARGE SCALE GENOMIC DNA]</scope>
    <source>
        <strain evidence="12 13">PLY_AMNH</strain>
    </source>
</reference>
<evidence type="ECO:0000313" key="12">
    <source>
        <dbReference type="EMBL" id="KAK3279210.1"/>
    </source>
</evidence>
<dbReference type="Proteomes" id="UP001190700">
    <property type="component" value="Unassembled WGS sequence"/>
</dbReference>
<keyword evidence="6 11" id="KW-0812">Transmembrane</keyword>
<dbReference type="AlphaFoldDB" id="A0AAE0GJK6"/>
<keyword evidence="13" id="KW-1185">Reference proteome</keyword>
<organism evidence="12 13">
    <name type="scientific">Cymbomonas tetramitiformis</name>
    <dbReference type="NCBI Taxonomy" id="36881"/>
    <lineage>
        <taxon>Eukaryota</taxon>
        <taxon>Viridiplantae</taxon>
        <taxon>Chlorophyta</taxon>
        <taxon>Pyramimonadophyceae</taxon>
        <taxon>Pyramimonadales</taxon>
        <taxon>Pyramimonadaceae</taxon>
        <taxon>Cymbomonas</taxon>
    </lineage>
</organism>
<protein>
    <recommendedName>
        <fullName evidence="11">Dolichyl-diphosphooligosaccharide--protein glycosyltransferase subunit DAD1</fullName>
        <shortName evidence="11">Oligosaccharyl transferase subunit DAD1</shortName>
    </recommendedName>
</protein>
<dbReference type="InterPro" id="IPR003038">
    <property type="entry name" value="DAD/Ost2"/>
</dbReference>
<feature type="transmembrane region" description="Helical" evidence="11">
    <location>
        <begin position="27"/>
        <end position="45"/>
    </location>
</feature>